<dbReference type="InterPro" id="IPR001451">
    <property type="entry name" value="Hexapep"/>
</dbReference>
<dbReference type="Gene3D" id="2.160.10.10">
    <property type="entry name" value="Hexapeptide repeat proteins"/>
    <property type="match status" value="1"/>
</dbReference>
<evidence type="ECO:0000313" key="6">
    <source>
        <dbReference type="EMBL" id="CZF80167.1"/>
    </source>
</evidence>
<gene>
    <name evidence="6" type="primary">lpxD_1</name>
    <name evidence="6" type="ORF">GCE9029_01899</name>
</gene>
<dbReference type="InterPro" id="IPR011004">
    <property type="entry name" value="Trimer_LpxA-like_sf"/>
</dbReference>
<dbReference type="EMBL" id="FIZX01000001">
    <property type="protein sequence ID" value="CZF80167.1"/>
    <property type="molecule type" value="Genomic_DNA"/>
</dbReference>
<dbReference type="GO" id="GO:0016020">
    <property type="term" value="C:membrane"/>
    <property type="evidence" value="ECO:0007669"/>
    <property type="project" value="GOC"/>
</dbReference>
<dbReference type="AlphaFoldDB" id="A0A128F048"/>
<sequence>MKKALRSQIFAHELASALGLELIGERNCIIKEIVSVSNAVKFGLCFSKKANDGLISGIVIGLENVLAESLIVSENPRLDFCRALSWLIDNGCLEVGNNEGKIHDNTSIAPTAVIEEGVEIGEHTVIEHNVVIHKGTKIGSRCIIRSGTVLGAQGFGFEKNEKGEWERFPHIGGLKIGNNVEIGALNSVCIGAIDDTIIEDGVKTDNLVHIAHNCRVGKNSILTACVELSGGVVLGEGVWMGPNSSTMQKIKIGDYALVGVGSTVTKSVNPNYTVAGNPAKVIKKS</sequence>
<organism evidence="6 7">
    <name type="scientific">Grimontia celer</name>
    <dbReference type="NCBI Taxonomy" id="1796497"/>
    <lineage>
        <taxon>Bacteria</taxon>
        <taxon>Pseudomonadati</taxon>
        <taxon>Pseudomonadota</taxon>
        <taxon>Gammaproteobacteria</taxon>
        <taxon>Vibrionales</taxon>
        <taxon>Vibrionaceae</taxon>
        <taxon>Grimontia</taxon>
    </lineage>
</organism>
<dbReference type="EC" id="2.3.1.191" evidence="6"/>
<dbReference type="InterPro" id="IPR007691">
    <property type="entry name" value="LpxD"/>
</dbReference>
<dbReference type="Proteomes" id="UP000071641">
    <property type="component" value="Unassembled WGS sequence"/>
</dbReference>
<evidence type="ECO:0000256" key="2">
    <source>
        <dbReference type="ARBA" id="ARBA00022556"/>
    </source>
</evidence>
<evidence type="ECO:0000256" key="1">
    <source>
        <dbReference type="ARBA" id="ARBA00022516"/>
    </source>
</evidence>
<reference evidence="7" key="1">
    <citation type="submission" date="2016-02" db="EMBL/GenBank/DDBJ databases">
        <authorList>
            <person name="Rodrigo-Torres Lidia"/>
            <person name="Arahal R.David."/>
        </authorList>
    </citation>
    <scope>NUCLEOTIDE SEQUENCE [LARGE SCALE GENOMIC DNA]</scope>
    <source>
        <strain evidence="7">CECT 9029</strain>
    </source>
</reference>
<dbReference type="STRING" id="1796497.GCE9029_01899"/>
<protein>
    <submittedName>
        <fullName evidence="6">UDP-3-O-(3-hydroxymyristoyl)glucosamine N-acyltransferase</fullName>
        <ecNumber evidence="6">2.3.1.191</ecNumber>
    </submittedName>
</protein>
<dbReference type="Pfam" id="PF00132">
    <property type="entry name" value="Hexapep"/>
    <property type="match status" value="2"/>
</dbReference>
<evidence type="ECO:0000256" key="4">
    <source>
        <dbReference type="ARBA" id="ARBA00023098"/>
    </source>
</evidence>
<accession>A0A128F048</accession>
<name>A0A128F048_9GAMM</name>
<dbReference type="PANTHER" id="PTHR43378:SF2">
    <property type="entry name" value="UDP-3-O-ACYLGLUCOSAMINE N-ACYLTRANSFERASE 1, MITOCHONDRIAL-RELATED"/>
    <property type="match status" value="1"/>
</dbReference>
<dbReference type="SUPFAM" id="SSF51161">
    <property type="entry name" value="Trimeric LpxA-like enzymes"/>
    <property type="match status" value="1"/>
</dbReference>
<dbReference type="RefSeq" id="WP_062662913.1">
    <property type="nucleotide sequence ID" value="NZ_FIZX01000001.1"/>
</dbReference>
<evidence type="ECO:0000256" key="5">
    <source>
        <dbReference type="ARBA" id="ARBA00023315"/>
    </source>
</evidence>
<evidence type="ECO:0000256" key="3">
    <source>
        <dbReference type="ARBA" id="ARBA00022679"/>
    </source>
</evidence>
<keyword evidence="5 6" id="KW-0012">Acyltransferase</keyword>
<proteinExistence type="predicted"/>
<keyword evidence="1" id="KW-0444">Lipid biosynthesis</keyword>
<keyword evidence="7" id="KW-1185">Reference proteome</keyword>
<dbReference type="PANTHER" id="PTHR43378">
    <property type="entry name" value="UDP-3-O-ACYLGLUCOSAMINE N-ACYLTRANSFERASE"/>
    <property type="match status" value="1"/>
</dbReference>
<keyword evidence="2" id="KW-0441">Lipid A biosynthesis</keyword>
<dbReference type="GO" id="GO:0103118">
    <property type="term" value="F:UDP-3-O-[(3R)-3-hydroxyacyl]-glucosamine N-acyltransferase activity"/>
    <property type="evidence" value="ECO:0007669"/>
    <property type="project" value="UniProtKB-EC"/>
</dbReference>
<dbReference type="CDD" id="cd03352">
    <property type="entry name" value="LbH_LpxD"/>
    <property type="match status" value="1"/>
</dbReference>
<dbReference type="GO" id="GO:0009245">
    <property type="term" value="P:lipid A biosynthetic process"/>
    <property type="evidence" value="ECO:0007669"/>
    <property type="project" value="UniProtKB-KW"/>
</dbReference>
<dbReference type="OrthoDB" id="9784739at2"/>
<keyword evidence="3 6" id="KW-0808">Transferase</keyword>
<keyword evidence="4" id="KW-0443">Lipid metabolism</keyword>
<dbReference type="GO" id="GO:0016410">
    <property type="term" value="F:N-acyltransferase activity"/>
    <property type="evidence" value="ECO:0007669"/>
    <property type="project" value="InterPro"/>
</dbReference>
<evidence type="ECO:0000313" key="7">
    <source>
        <dbReference type="Proteomes" id="UP000071641"/>
    </source>
</evidence>